<dbReference type="EMBL" id="KN822018">
    <property type="protein sequence ID" value="KIM66364.1"/>
    <property type="molecule type" value="Genomic_DNA"/>
</dbReference>
<dbReference type="OrthoDB" id="40902at2759"/>
<dbReference type="SUPFAM" id="SSF56112">
    <property type="entry name" value="Protein kinase-like (PK-like)"/>
    <property type="match status" value="1"/>
</dbReference>
<evidence type="ECO:0000313" key="8">
    <source>
        <dbReference type="Proteomes" id="UP000053989"/>
    </source>
</evidence>
<name>A0A0C3EDG1_9AGAM</name>
<dbReference type="PROSITE" id="PS00108">
    <property type="entry name" value="PROTEIN_KINASE_ST"/>
    <property type="match status" value="1"/>
</dbReference>
<organism evidence="7 8">
    <name type="scientific">Scleroderma citrinum Foug A</name>
    <dbReference type="NCBI Taxonomy" id="1036808"/>
    <lineage>
        <taxon>Eukaryota</taxon>
        <taxon>Fungi</taxon>
        <taxon>Dikarya</taxon>
        <taxon>Basidiomycota</taxon>
        <taxon>Agaricomycotina</taxon>
        <taxon>Agaricomycetes</taxon>
        <taxon>Agaricomycetidae</taxon>
        <taxon>Boletales</taxon>
        <taxon>Sclerodermatineae</taxon>
        <taxon>Sclerodermataceae</taxon>
        <taxon>Scleroderma</taxon>
    </lineage>
</organism>
<feature type="region of interest" description="Disordered" evidence="5">
    <location>
        <begin position="1"/>
        <end position="24"/>
    </location>
</feature>
<dbReference type="GO" id="GO:0035556">
    <property type="term" value="P:intracellular signal transduction"/>
    <property type="evidence" value="ECO:0007669"/>
    <property type="project" value="TreeGrafter"/>
</dbReference>
<dbReference type="GO" id="GO:0005737">
    <property type="term" value="C:cytoplasm"/>
    <property type="evidence" value="ECO:0007669"/>
    <property type="project" value="TreeGrafter"/>
</dbReference>
<evidence type="ECO:0000259" key="6">
    <source>
        <dbReference type="PROSITE" id="PS50011"/>
    </source>
</evidence>
<dbReference type="STRING" id="1036808.A0A0C3EDG1"/>
<evidence type="ECO:0000256" key="3">
    <source>
        <dbReference type="PROSITE-ProRule" id="PRU10141"/>
    </source>
</evidence>
<dbReference type="Gene3D" id="2.60.200.20">
    <property type="match status" value="1"/>
</dbReference>
<comment type="similarity">
    <text evidence="4">Belongs to the protein kinase superfamily.</text>
</comment>
<dbReference type="PROSITE" id="PS00107">
    <property type="entry name" value="PROTEIN_KINASE_ATP"/>
    <property type="match status" value="1"/>
</dbReference>
<keyword evidence="1 3" id="KW-0547">Nucleotide-binding</keyword>
<dbReference type="InterPro" id="IPR017441">
    <property type="entry name" value="Protein_kinase_ATP_BS"/>
</dbReference>
<dbReference type="GO" id="GO:0004674">
    <property type="term" value="F:protein serine/threonine kinase activity"/>
    <property type="evidence" value="ECO:0007669"/>
    <property type="project" value="UniProtKB-KW"/>
</dbReference>
<reference evidence="7 8" key="1">
    <citation type="submission" date="2014-04" db="EMBL/GenBank/DDBJ databases">
        <authorList>
            <consortium name="DOE Joint Genome Institute"/>
            <person name="Kuo A."/>
            <person name="Kohler A."/>
            <person name="Nagy L.G."/>
            <person name="Floudas D."/>
            <person name="Copeland A."/>
            <person name="Barry K.W."/>
            <person name="Cichocki N."/>
            <person name="Veneault-Fourrey C."/>
            <person name="LaButti K."/>
            <person name="Lindquist E.A."/>
            <person name="Lipzen A."/>
            <person name="Lundell T."/>
            <person name="Morin E."/>
            <person name="Murat C."/>
            <person name="Sun H."/>
            <person name="Tunlid A."/>
            <person name="Henrissat B."/>
            <person name="Grigoriev I.V."/>
            <person name="Hibbett D.S."/>
            <person name="Martin F."/>
            <person name="Nordberg H.P."/>
            <person name="Cantor M.N."/>
            <person name="Hua S.X."/>
        </authorList>
    </citation>
    <scope>NUCLEOTIDE SEQUENCE [LARGE SCALE GENOMIC DNA]</scope>
    <source>
        <strain evidence="7 8">Foug A</strain>
    </source>
</reference>
<evidence type="ECO:0000313" key="7">
    <source>
        <dbReference type="EMBL" id="KIM66364.1"/>
    </source>
</evidence>
<dbReference type="InterPro" id="IPR011009">
    <property type="entry name" value="Kinase-like_dom_sf"/>
</dbReference>
<accession>A0A0C3EDG1</accession>
<evidence type="ECO:0000256" key="4">
    <source>
        <dbReference type="RuleBase" id="RU000304"/>
    </source>
</evidence>
<evidence type="ECO:0000256" key="2">
    <source>
        <dbReference type="ARBA" id="ARBA00022840"/>
    </source>
</evidence>
<keyword evidence="8" id="KW-1185">Reference proteome</keyword>
<proteinExistence type="inferred from homology"/>
<dbReference type="SMART" id="SM00220">
    <property type="entry name" value="S_TKc"/>
    <property type="match status" value="1"/>
</dbReference>
<dbReference type="Pfam" id="PF00069">
    <property type="entry name" value="Pkinase"/>
    <property type="match status" value="1"/>
</dbReference>
<sequence>MTPPSTNSGLDKQTQPVLSGPSPSTPIPTCADVCAKFITTTHDGRTQTLLLSVGKPILIGRNPDICVRASAGGILISCQDLSTNGVIINGHKIRKTCAVVIHGDTIKIPTSQTFQCVQKWRHLPTKHLSKLSQPQSAKNVGRYLVTSHCLGTGSYATVHLALDSFAHRQVACKIIRRKEGADIKKEMKEATLLMTLHHPNINRVYAVDADSEFLYIMLQLSTGGDLFTYITTHARHHLCEGEAKYITFQLLKGLKYLHDRMISHRDLKPENILLHSPGPYPRIQIADFGLARPKAYQETLHVCGTISYLPPEGVRALDCRELGYIGMPADCWSTGVVVFAMLTLVHHWLLTVSVLKMSPYRGSHPFDFEDPLDSAECLSFDAGVESQSRGIGWSQDSYIRDDRTKRRILDGTVTFCEVIWTPLKEGAHTIVACSTFYLCTGF</sequence>
<dbReference type="InterPro" id="IPR000719">
    <property type="entry name" value="Prot_kinase_dom"/>
</dbReference>
<protein>
    <recommendedName>
        <fullName evidence="6">Protein kinase domain-containing protein</fullName>
    </recommendedName>
</protein>
<dbReference type="SUPFAM" id="SSF49879">
    <property type="entry name" value="SMAD/FHA domain"/>
    <property type="match status" value="1"/>
</dbReference>
<evidence type="ECO:0000256" key="1">
    <source>
        <dbReference type="ARBA" id="ARBA00022741"/>
    </source>
</evidence>
<dbReference type="Proteomes" id="UP000053989">
    <property type="component" value="Unassembled WGS sequence"/>
</dbReference>
<dbReference type="GO" id="GO:0005524">
    <property type="term" value="F:ATP binding"/>
    <property type="evidence" value="ECO:0007669"/>
    <property type="project" value="UniProtKB-UniRule"/>
</dbReference>
<evidence type="ECO:0000256" key="5">
    <source>
        <dbReference type="SAM" id="MobiDB-lite"/>
    </source>
</evidence>
<reference evidence="8" key="2">
    <citation type="submission" date="2015-01" db="EMBL/GenBank/DDBJ databases">
        <title>Evolutionary Origins and Diversification of the Mycorrhizal Mutualists.</title>
        <authorList>
            <consortium name="DOE Joint Genome Institute"/>
            <consortium name="Mycorrhizal Genomics Consortium"/>
            <person name="Kohler A."/>
            <person name="Kuo A."/>
            <person name="Nagy L.G."/>
            <person name="Floudas D."/>
            <person name="Copeland A."/>
            <person name="Barry K.W."/>
            <person name="Cichocki N."/>
            <person name="Veneault-Fourrey C."/>
            <person name="LaButti K."/>
            <person name="Lindquist E.A."/>
            <person name="Lipzen A."/>
            <person name="Lundell T."/>
            <person name="Morin E."/>
            <person name="Murat C."/>
            <person name="Riley R."/>
            <person name="Ohm R."/>
            <person name="Sun H."/>
            <person name="Tunlid A."/>
            <person name="Henrissat B."/>
            <person name="Grigoriev I.V."/>
            <person name="Hibbett D.S."/>
            <person name="Martin F."/>
        </authorList>
    </citation>
    <scope>NUCLEOTIDE SEQUENCE [LARGE SCALE GENOMIC DNA]</scope>
    <source>
        <strain evidence="8">Foug A</strain>
    </source>
</reference>
<dbReference type="PROSITE" id="PS50011">
    <property type="entry name" value="PROTEIN_KINASE_DOM"/>
    <property type="match status" value="1"/>
</dbReference>
<keyword evidence="4" id="KW-0723">Serine/threonine-protein kinase</keyword>
<dbReference type="HOGENOM" id="CLU_000288_63_10_1"/>
<feature type="domain" description="Protein kinase" evidence="6">
    <location>
        <begin position="144"/>
        <end position="442"/>
    </location>
</feature>
<gene>
    <name evidence="7" type="ORF">SCLCIDRAFT_111179</name>
</gene>
<keyword evidence="4" id="KW-0808">Transferase</keyword>
<keyword evidence="2 3" id="KW-0067">ATP-binding</keyword>
<dbReference type="Gene3D" id="1.10.510.10">
    <property type="entry name" value="Transferase(Phosphotransferase) domain 1"/>
    <property type="match status" value="1"/>
</dbReference>
<dbReference type="AlphaFoldDB" id="A0A0C3EDG1"/>
<dbReference type="InterPro" id="IPR008271">
    <property type="entry name" value="Ser/Thr_kinase_AS"/>
</dbReference>
<dbReference type="InParanoid" id="A0A0C3EDG1"/>
<feature type="binding site" evidence="3">
    <location>
        <position position="173"/>
    </location>
    <ligand>
        <name>ATP</name>
        <dbReference type="ChEBI" id="CHEBI:30616"/>
    </ligand>
</feature>
<keyword evidence="4" id="KW-0418">Kinase</keyword>
<dbReference type="PANTHER" id="PTHR24346">
    <property type="entry name" value="MAP/MICROTUBULE AFFINITY-REGULATING KINASE"/>
    <property type="match status" value="1"/>
</dbReference>
<dbReference type="PANTHER" id="PTHR24346:SF30">
    <property type="entry name" value="MATERNAL EMBRYONIC LEUCINE ZIPPER KINASE"/>
    <property type="match status" value="1"/>
</dbReference>
<feature type="compositionally biased region" description="Polar residues" evidence="5">
    <location>
        <begin position="1"/>
        <end position="17"/>
    </location>
</feature>
<dbReference type="InterPro" id="IPR008984">
    <property type="entry name" value="SMAD_FHA_dom_sf"/>
</dbReference>